<dbReference type="GO" id="GO:0046983">
    <property type="term" value="F:protein dimerization activity"/>
    <property type="evidence" value="ECO:0007669"/>
    <property type="project" value="InterPro"/>
</dbReference>
<dbReference type="InterPro" id="IPR011598">
    <property type="entry name" value="bHLH_dom"/>
</dbReference>
<organism evidence="5 6">
    <name type="scientific">Paracoccidioides brasiliensis</name>
    <dbReference type="NCBI Taxonomy" id="121759"/>
    <lineage>
        <taxon>Eukaryota</taxon>
        <taxon>Fungi</taxon>
        <taxon>Dikarya</taxon>
        <taxon>Ascomycota</taxon>
        <taxon>Pezizomycotina</taxon>
        <taxon>Eurotiomycetes</taxon>
        <taxon>Eurotiomycetidae</taxon>
        <taxon>Onygenales</taxon>
        <taxon>Ajellomycetaceae</taxon>
        <taxon>Paracoccidioides</taxon>
    </lineage>
</organism>
<dbReference type="NCBIfam" id="TIGR00172">
    <property type="entry name" value="maf"/>
    <property type="match status" value="1"/>
</dbReference>
<feature type="region of interest" description="Disordered" evidence="3">
    <location>
        <begin position="456"/>
        <end position="475"/>
    </location>
</feature>
<evidence type="ECO:0000259" key="4">
    <source>
        <dbReference type="PROSITE" id="PS50888"/>
    </source>
</evidence>
<sequence length="475" mass="51452">MPSASPSQASSSSSSASMSPSHTSPSPSARSSSTVQAPASGNGNKQGHLSSISMTSSASPQPPPPLLTSTSTTEKEKPRLTEQEKKNNHIASEQKRRAAIREGFDRLTELVPGLEGQGRSEGVVLRKTVDFVRMKLQERRELVEEIEKRGGNIDDINFTLPHSLSHLFPAQRSKYEEKSINPKRRRGVESNTNPIPKMSDSKSQTNLLGQSPSNNDSTPAIGSGRNPSPLPRPPALALPTLIDLRSKRVILASSSPRRRQILSYLGLPNIEIIPSTFPENLSKTLSPFEYCLQTAIVKAQMVYRQEIDNEEKGEPALILAADTIVVDPSGGQILEKPRSEAQHISMLKSLRDAGEHKVYTAMAAMVPLKSARDPGYALETAVEESAVTFDKSISDELILAYVRTREGVDKAGGYGMQGLGSILVERIEGSYDNVIGLPLRATLKLIEKVVAAGNDEDRLDGEGLEDGENGEDGEE</sequence>
<dbReference type="InterPro" id="IPR036638">
    <property type="entry name" value="HLH_DNA-bd_sf"/>
</dbReference>
<dbReference type="AlphaFoldDB" id="A0A1D2JDA5"/>
<dbReference type="Pfam" id="PF02545">
    <property type="entry name" value="Maf"/>
    <property type="match status" value="1"/>
</dbReference>
<feature type="region of interest" description="Disordered" evidence="3">
    <location>
        <begin position="1"/>
        <end position="96"/>
    </location>
</feature>
<evidence type="ECO:0000256" key="2">
    <source>
        <dbReference type="ARBA" id="ARBA00022801"/>
    </source>
</evidence>
<protein>
    <submittedName>
        <fullName evidence="5">Septum formation protein Maf</fullName>
    </submittedName>
</protein>
<evidence type="ECO:0000256" key="1">
    <source>
        <dbReference type="ARBA" id="ARBA00001968"/>
    </source>
</evidence>
<dbReference type="GO" id="GO:0047429">
    <property type="term" value="F:nucleoside triphosphate diphosphatase activity"/>
    <property type="evidence" value="ECO:0007669"/>
    <property type="project" value="InterPro"/>
</dbReference>
<feature type="compositionally biased region" description="Low complexity" evidence="3">
    <location>
        <begin position="1"/>
        <end position="33"/>
    </location>
</feature>
<comment type="caution">
    <text evidence="5">The sequence shown here is derived from an EMBL/GenBank/DDBJ whole genome shotgun (WGS) entry which is preliminary data.</text>
</comment>
<dbReference type="VEuPathDB" id="FungiDB:PABG_05965"/>
<dbReference type="SUPFAM" id="SSF47459">
    <property type="entry name" value="HLH, helix-loop-helix DNA-binding domain"/>
    <property type="match status" value="1"/>
</dbReference>
<dbReference type="EMBL" id="LZYO01000170">
    <property type="protein sequence ID" value="ODH26948.1"/>
    <property type="molecule type" value="Genomic_DNA"/>
</dbReference>
<dbReference type="SMART" id="SM00353">
    <property type="entry name" value="HLH"/>
    <property type="match status" value="1"/>
</dbReference>
<dbReference type="InterPro" id="IPR003697">
    <property type="entry name" value="Maf-like"/>
</dbReference>
<gene>
    <name evidence="5" type="ORF">ACO22_04346</name>
</gene>
<comment type="cofactor">
    <cofactor evidence="1">
        <name>a divalent metal cation</name>
        <dbReference type="ChEBI" id="CHEBI:60240"/>
    </cofactor>
</comment>
<proteinExistence type="inferred from homology"/>
<dbReference type="VEuPathDB" id="FungiDB:PADG_06763"/>
<dbReference type="InterPro" id="IPR029001">
    <property type="entry name" value="ITPase-like_fam"/>
</dbReference>
<dbReference type="Gene3D" id="3.90.950.10">
    <property type="match status" value="1"/>
</dbReference>
<name>A0A1D2JDA5_PARBR</name>
<feature type="region of interest" description="Disordered" evidence="3">
    <location>
        <begin position="169"/>
        <end position="234"/>
    </location>
</feature>
<dbReference type="VEuPathDB" id="FungiDB:PABG_12244"/>
<feature type="compositionally biased region" description="Basic and acidic residues" evidence="3">
    <location>
        <begin position="73"/>
        <end position="96"/>
    </location>
</feature>
<dbReference type="VEuPathDB" id="FungiDB:PADG_12180"/>
<feature type="compositionally biased region" description="Acidic residues" evidence="3">
    <location>
        <begin position="457"/>
        <end position="475"/>
    </location>
</feature>
<feature type="compositionally biased region" description="Polar residues" evidence="3">
    <location>
        <begin position="201"/>
        <end position="220"/>
    </location>
</feature>
<dbReference type="CDD" id="cd00555">
    <property type="entry name" value="Maf"/>
    <property type="match status" value="1"/>
</dbReference>
<evidence type="ECO:0000313" key="5">
    <source>
        <dbReference type="EMBL" id="ODH26948.1"/>
    </source>
</evidence>
<dbReference type="PROSITE" id="PS50888">
    <property type="entry name" value="BHLH"/>
    <property type="match status" value="1"/>
</dbReference>
<accession>A0A1D2JDA5</accession>
<evidence type="ECO:0000313" key="6">
    <source>
        <dbReference type="Proteomes" id="UP000242814"/>
    </source>
</evidence>
<dbReference type="HAMAP" id="MF_00528">
    <property type="entry name" value="Maf"/>
    <property type="match status" value="1"/>
</dbReference>
<feature type="domain" description="BHLH" evidence="4">
    <location>
        <begin position="84"/>
        <end position="135"/>
    </location>
</feature>
<keyword evidence="2" id="KW-0378">Hydrolase</keyword>
<evidence type="ECO:0000256" key="3">
    <source>
        <dbReference type="SAM" id="MobiDB-lite"/>
    </source>
</evidence>
<dbReference type="SUPFAM" id="SSF52972">
    <property type="entry name" value="ITPase-like"/>
    <property type="match status" value="1"/>
</dbReference>
<dbReference type="PANTHER" id="PTHR43213">
    <property type="entry name" value="BIFUNCTIONAL DTTP/UTP PYROPHOSPHATASE/METHYLTRANSFERASE PROTEIN-RELATED"/>
    <property type="match status" value="1"/>
</dbReference>
<dbReference type="Pfam" id="PF00010">
    <property type="entry name" value="HLH"/>
    <property type="match status" value="1"/>
</dbReference>
<reference evidence="5 6" key="1">
    <citation type="submission" date="2016-06" db="EMBL/GenBank/DDBJ databases">
        <authorList>
            <person name="Kjaerup R.B."/>
            <person name="Dalgaard T.S."/>
            <person name="Juul-Madsen H.R."/>
        </authorList>
    </citation>
    <scope>NUCLEOTIDE SEQUENCE [LARGE SCALE GENOMIC DNA]</scope>
    <source>
        <strain evidence="5 6">Pb300</strain>
    </source>
</reference>
<dbReference type="PANTHER" id="PTHR43213:SF5">
    <property type="entry name" value="BIFUNCTIONAL DTTP_UTP PYROPHOSPHATASE_METHYLTRANSFERASE PROTEIN-RELATED"/>
    <property type="match status" value="1"/>
</dbReference>
<dbReference type="Proteomes" id="UP000242814">
    <property type="component" value="Unassembled WGS sequence"/>
</dbReference>
<feature type="compositionally biased region" description="Polar residues" evidence="3">
    <location>
        <begin position="34"/>
        <end position="54"/>
    </location>
</feature>
<dbReference type="Gene3D" id="4.10.280.10">
    <property type="entry name" value="Helix-loop-helix DNA-binding domain"/>
    <property type="match status" value="1"/>
</dbReference>